<evidence type="ECO:0000313" key="2">
    <source>
        <dbReference type="EMBL" id="RFU43219.1"/>
    </source>
</evidence>
<feature type="signal peptide" evidence="1">
    <location>
        <begin position="1"/>
        <end position="28"/>
    </location>
</feature>
<evidence type="ECO:0000256" key="1">
    <source>
        <dbReference type="SAM" id="SignalP"/>
    </source>
</evidence>
<evidence type="ECO:0000313" key="3">
    <source>
        <dbReference type="Proteomes" id="UP000261811"/>
    </source>
</evidence>
<evidence type="ECO:0008006" key="4">
    <source>
        <dbReference type="Google" id="ProtNLM"/>
    </source>
</evidence>
<name>A0A372JTE1_9ACTN</name>
<keyword evidence="3" id="KW-1185">Reference proteome</keyword>
<dbReference type="EMBL" id="QURH01000039">
    <property type="protein sequence ID" value="RFU43219.1"/>
    <property type="molecule type" value="Genomic_DNA"/>
</dbReference>
<comment type="caution">
    <text evidence="2">The sequence shown here is derived from an EMBL/GenBank/DDBJ whole genome shotgun (WGS) entry which is preliminary data.</text>
</comment>
<dbReference type="PROSITE" id="PS51318">
    <property type="entry name" value="TAT"/>
    <property type="match status" value="1"/>
</dbReference>
<feature type="chain" id="PRO_5016827434" description="Secreted protein" evidence="1">
    <location>
        <begin position="29"/>
        <end position="230"/>
    </location>
</feature>
<protein>
    <recommendedName>
        <fullName evidence="4">Secreted protein</fullName>
    </recommendedName>
</protein>
<dbReference type="InterPro" id="IPR006311">
    <property type="entry name" value="TAT_signal"/>
</dbReference>
<proteinExistence type="predicted"/>
<dbReference type="AlphaFoldDB" id="A0A372JTE1"/>
<dbReference type="OrthoDB" id="3480256at2"/>
<dbReference type="RefSeq" id="WP_117355867.1">
    <property type="nucleotide sequence ID" value="NZ_QURH01000039.1"/>
</dbReference>
<dbReference type="Proteomes" id="UP000261811">
    <property type="component" value="Unassembled WGS sequence"/>
</dbReference>
<organism evidence="2 3">
    <name type="scientific">Actinomadura logoneensis</name>
    <dbReference type="NCBI Taxonomy" id="2293572"/>
    <lineage>
        <taxon>Bacteria</taxon>
        <taxon>Bacillati</taxon>
        <taxon>Actinomycetota</taxon>
        <taxon>Actinomycetes</taxon>
        <taxon>Streptosporangiales</taxon>
        <taxon>Thermomonosporaceae</taxon>
        <taxon>Actinomadura</taxon>
    </lineage>
</organism>
<accession>A0A372JTE1</accession>
<gene>
    <name evidence="2" type="ORF">DZF91_02330</name>
</gene>
<sequence length="230" mass="21790">MRKLTRNTIIGGSVAVAALGLTALPAAAAPTSVTITAAGSSGSSVAISGINSGNVTAKDTSTGAAITCTKGTASGTSKLGTGLPLTAVASVTSVSLSSPANAGGWCSGPAGLTIQVTANTSTPWTLDVTGVTSGGVTAGKLNGVKASIVGSDNCHATVTANGVVNGPGGSVTGSYNNSTHALTTGGTGTTSNLKVATVDANCDPTLINAGDSVSLNGTFVITPALVVNAT</sequence>
<keyword evidence="1" id="KW-0732">Signal</keyword>
<reference evidence="2 3" key="1">
    <citation type="submission" date="2018-08" db="EMBL/GenBank/DDBJ databases">
        <title>Actinomadura jelena sp. nov., a novel Actinomycete isolated from soil in Chad.</title>
        <authorList>
            <person name="Shi L."/>
        </authorList>
    </citation>
    <scope>NUCLEOTIDE SEQUENCE [LARGE SCALE GENOMIC DNA]</scope>
    <source>
        <strain evidence="2 3">NEAU-G17</strain>
    </source>
</reference>